<protein>
    <submittedName>
        <fullName evidence="1">Uncharacterized protein</fullName>
    </submittedName>
</protein>
<evidence type="ECO:0000313" key="1">
    <source>
        <dbReference type="EMBL" id="KAA1076701.1"/>
    </source>
</evidence>
<keyword evidence="3" id="KW-1185">Reference proteome</keyword>
<comment type="caution">
    <text evidence="1">The sequence shown here is derived from an EMBL/GenBank/DDBJ whole genome shotgun (WGS) entry which is preliminary data.</text>
</comment>
<dbReference type="EMBL" id="VDEP01000170">
    <property type="protein sequence ID" value="KAA1126864.1"/>
    <property type="molecule type" value="Genomic_DNA"/>
</dbReference>
<reference evidence="3 4" key="1">
    <citation type="submission" date="2019-05" db="EMBL/GenBank/DDBJ databases">
        <title>Emergence of the Ug99 lineage of the wheat stem rust pathogen through somatic hybridization.</title>
        <authorList>
            <person name="Li F."/>
            <person name="Upadhyaya N.M."/>
            <person name="Sperschneider J."/>
            <person name="Matny O."/>
            <person name="Nguyen-Phuc H."/>
            <person name="Mago R."/>
            <person name="Raley C."/>
            <person name="Miller M.E."/>
            <person name="Silverstein K.A.T."/>
            <person name="Henningsen E."/>
            <person name="Hirsch C.D."/>
            <person name="Visser B."/>
            <person name="Pretorius Z.A."/>
            <person name="Steffenson B.J."/>
            <person name="Schwessinger B."/>
            <person name="Dodds P.N."/>
            <person name="Figueroa M."/>
        </authorList>
    </citation>
    <scope>NUCLEOTIDE SEQUENCE [LARGE SCALE GENOMIC DNA]</scope>
    <source>
        <strain evidence="1">21-0</strain>
        <strain evidence="2 4">Ug99</strain>
    </source>
</reference>
<evidence type="ECO:0000313" key="2">
    <source>
        <dbReference type="EMBL" id="KAA1126864.1"/>
    </source>
</evidence>
<dbReference type="Proteomes" id="UP000325313">
    <property type="component" value="Unassembled WGS sequence"/>
</dbReference>
<gene>
    <name evidence="1" type="ORF">PGT21_016371</name>
    <name evidence="2" type="ORF">PGTUg99_029044</name>
</gene>
<dbReference type="EMBL" id="VSWC01000145">
    <property type="protein sequence ID" value="KAA1076701.1"/>
    <property type="molecule type" value="Genomic_DNA"/>
</dbReference>
<evidence type="ECO:0000313" key="3">
    <source>
        <dbReference type="Proteomes" id="UP000324748"/>
    </source>
</evidence>
<dbReference type="Proteomes" id="UP000324748">
    <property type="component" value="Unassembled WGS sequence"/>
</dbReference>
<proteinExistence type="predicted"/>
<dbReference type="AlphaFoldDB" id="A0A5B0MJ40"/>
<sequence>MLQHDQRRTPQPLSLDADQKKVYNSLEIPEEYTIDVKNLRNLLISTLRQENEMKYQLTRDICEILDIIESHLFPGIIKKSFSIKDKNRPISSFMKHTFSIGQTKKLKEIKDFQELLQSLCALSRFYYYDYIHIYLSKNAEKYKEVSRVLEKYGEDRSVQMRSWTSVYPKDNPEFYKYDQAFMKYVKNKIPCET</sequence>
<organism evidence="1 3">
    <name type="scientific">Puccinia graminis f. sp. tritici</name>
    <dbReference type="NCBI Taxonomy" id="56615"/>
    <lineage>
        <taxon>Eukaryota</taxon>
        <taxon>Fungi</taxon>
        <taxon>Dikarya</taxon>
        <taxon>Basidiomycota</taxon>
        <taxon>Pucciniomycotina</taxon>
        <taxon>Pucciniomycetes</taxon>
        <taxon>Pucciniales</taxon>
        <taxon>Pucciniaceae</taxon>
        <taxon>Puccinia</taxon>
    </lineage>
</organism>
<name>A0A5B0MJ40_PUCGR</name>
<accession>A0A5B0MJ40</accession>
<evidence type="ECO:0000313" key="4">
    <source>
        <dbReference type="Proteomes" id="UP000325313"/>
    </source>
</evidence>